<gene>
    <name evidence="1" type="ORF">BDN72DRAFT_779851</name>
</gene>
<name>A0ACD3A353_9AGAR</name>
<evidence type="ECO:0000313" key="2">
    <source>
        <dbReference type="Proteomes" id="UP000308600"/>
    </source>
</evidence>
<protein>
    <submittedName>
        <fullName evidence="1">Uncharacterized protein</fullName>
    </submittedName>
</protein>
<sequence>YTSAAFNFGPQVCIFKHRDYFNRPSGLCAVQALGDFDHTKGGHIILWEAEIFVEFPANSVIPIPSTTITHSNLPCQPGETRISFTHYCVRDSQLKQEDLELYTQTWEHRKHQWEQGLALFPRLEDLTSQSCTR</sequence>
<feature type="non-terminal residue" evidence="1">
    <location>
        <position position="1"/>
    </location>
</feature>
<proteinExistence type="predicted"/>
<evidence type="ECO:0000313" key="1">
    <source>
        <dbReference type="EMBL" id="TFK60088.1"/>
    </source>
</evidence>
<dbReference type="Proteomes" id="UP000308600">
    <property type="component" value="Unassembled WGS sequence"/>
</dbReference>
<dbReference type="EMBL" id="ML208833">
    <property type="protein sequence ID" value="TFK60088.1"/>
    <property type="molecule type" value="Genomic_DNA"/>
</dbReference>
<accession>A0ACD3A353</accession>
<organism evidence="1 2">
    <name type="scientific">Pluteus cervinus</name>
    <dbReference type="NCBI Taxonomy" id="181527"/>
    <lineage>
        <taxon>Eukaryota</taxon>
        <taxon>Fungi</taxon>
        <taxon>Dikarya</taxon>
        <taxon>Basidiomycota</taxon>
        <taxon>Agaricomycotina</taxon>
        <taxon>Agaricomycetes</taxon>
        <taxon>Agaricomycetidae</taxon>
        <taxon>Agaricales</taxon>
        <taxon>Pluteineae</taxon>
        <taxon>Pluteaceae</taxon>
        <taxon>Pluteus</taxon>
    </lineage>
</organism>
<reference evidence="1 2" key="1">
    <citation type="journal article" date="2019" name="Nat. Ecol. Evol.">
        <title>Megaphylogeny resolves global patterns of mushroom evolution.</title>
        <authorList>
            <person name="Varga T."/>
            <person name="Krizsan K."/>
            <person name="Foldi C."/>
            <person name="Dima B."/>
            <person name="Sanchez-Garcia M."/>
            <person name="Sanchez-Ramirez S."/>
            <person name="Szollosi G.J."/>
            <person name="Szarkandi J.G."/>
            <person name="Papp V."/>
            <person name="Albert L."/>
            <person name="Andreopoulos W."/>
            <person name="Angelini C."/>
            <person name="Antonin V."/>
            <person name="Barry K.W."/>
            <person name="Bougher N.L."/>
            <person name="Buchanan P."/>
            <person name="Buyck B."/>
            <person name="Bense V."/>
            <person name="Catcheside P."/>
            <person name="Chovatia M."/>
            <person name="Cooper J."/>
            <person name="Damon W."/>
            <person name="Desjardin D."/>
            <person name="Finy P."/>
            <person name="Geml J."/>
            <person name="Haridas S."/>
            <person name="Hughes K."/>
            <person name="Justo A."/>
            <person name="Karasinski D."/>
            <person name="Kautmanova I."/>
            <person name="Kiss B."/>
            <person name="Kocsube S."/>
            <person name="Kotiranta H."/>
            <person name="LaButti K.M."/>
            <person name="Lechner B.E."/>
            <person name="Liimatainen K."/>
            <person name="Lipzen A."/>
            <person name="Lukacs Z."/>
            <person name="Mihaltcheva S."/>
            <person name="Morgado L.N."/>
            <person name="Niskanen T."/>
            <person name="Noordeloos M.E."/>
            <person name="Ohm R.A."/>
            <person name="Ortiz-Santana B."/>
            <person name="Ovrebo C."/>
            <person name="Racz N."/>
            <person name="Riley R."/>
            <person name="Savchenko A."/>
            <person name="Shiryaev A."/>
            <person name="Soop K."/>
            <person name="Spirin V."/>
            <person name="Szebenyi C."/>
            <person name="Tomsovsky M."/>
            <person name="Tulloss R.E."/>
            <person name="Uehling J."/>
            <person name="Grigoriev I.V."/>
            <person name="Vagvolgyi C."/>
            <person name="Papp T."/>
            <person name="Martin F.M."/>
            <person name="Miettinen O."/>
            <person name="Hibbett D.S."/>
            <person name="Nagy L.G."/>
        </authorList>
    </citation>
    <scope>NUCLEOTIDE SEQUENCE [LARGE SCALE GENOMIC DNA]</scope>
    <source>
        <strain evidence="1 2">NL-1719</strain>
    </source>
</reference>
<keyword evidence="2" id="KW-1185">Reference proteome</keyword>